<dbReference type="SUPFAM" id="SSF51735">
    <property type="entry name" value="NAD(P)-binding Rossmann-fold domains"/>
    <property type="match status" value="1"/>
</dbReference>
<name>A0ABW0EVI1_9PSEU</name>
<protein>
    <submittedName>
        <fullName evidence="5">SDR family NAD(P)-dependent oxidoreductase</fullName>
    </submittedName>
</protein>
<dbReference type="Pfam" id="PF00106">
    <property type="entry name" value="adh_short"/>
    <property type="match status" value="1"/>
</dbReference>
<dbReference type="Proteomes" id="UP001596157">
    <property type="component" value="Unassembled WGS sequence"/>
</dbReference>
<organism evidence="5 6">
    <name type="scientific">Actinokineospora guangxiensis</name>
    <dbReference type="NCBI Taxonomy" id="1490288"/>
    <lineage>
        <taxon>Bacteria</taxon>
        <taxon>Bacillati</taxon>
        <taxon>Actinomycetota</taxon>
        <taxon>Actinomycetes</taxon>
        <taxon>Pseudonocardiales</taxon>
        <taxon>Pseudonocardiaceae</taxon>
        <taxon>Actinokineospora</taxon>
    </lineage>
</organism>
<evidence type="ECO:0000256" key="1">
    <source>
        <dbReference type="ARBA" id="ARBA00006484"/>
    </source>
</evidence>
<dbReference type="Gene3D" id="3.40.50.720">
    <property type="entry name" value="NAD(P)-binding Rossmann-like Domain"/>
    <property type="match status" value="1"/>
</dbReference>
<evidence type="ECO:0000313" key="5">
    <source>
        <dbReference type="EMBL" id="MFC5290100.1"/>
    </source>
</evidence>
<dbReference type="InterPro" id="IPR020904">
    <property type="entry name" value="Sc_DH/Rdtase_CS"/>
</dbReference>
<dbReference type="PRINTS" id="PR00081">
    <property type="entry name" value="GDHRDH"/>
</dbReference>
<evidence type="ECO:0000259" key="4">
    <source>
        <dbReference type="SMART" id="SM00822"/>
    </source>
</evidence>
<dbReference type="InterPro" id="IPR057326">
    <property type="entry name" value="KR_dom"/>
</dbReference>
<dbReference type="PRINTS" id="PR00080">
    <property type="entry name" value="SDRFAMILY"/>
</dbReference>
<accession>A0ABW0EVI1</accession>
<feature type="domain" description="Ketoreductase" evidence="4">
    <location>
        <begin position="6"/>
        <end position="184"/>
    </location>
</feature>
<dbReference type="RefSeq" id="WP_378249973.1">
    <property type="nucleotide sequence ID" value="NZ_JBHSKF010000014.1"/>
</dbReference>
<evidence type="ECO:0000313" key="6">
    <source>
        <dbReference type="Proteomes" id="UP001596157"/>
    </source>
</evidence>
<dbReference type="InterPro" id="IPR002347">
    <property type="entry name" value="SDR_fam"/>
</dbReference>
<evidence type="ECO:0000256" key="3">
    <source>
        <dbReference type="RuleBase" id="RU000363"/>
    </source>
</evidence>
<gene>
    <name evidence="5" type="ORF">ACFPM7_23850</name>
</gene>
<evidence type="ECO:0000256" key="2">
    <source>
        <dbReference type="ARBA" id="ARBA00023002"/>
    </source>
</evidence>
<reference evidence="6" key="1">
    <citation type="journal article" date="2019" name="Int. J. Syst. Evol. Microbiol.">
        <title>The Global Catalogue of Microorganisms (GCM) 10K type strain sequencing project: providing services to taxonomists for standard genome sequencing and annotation.</title>
        <authorList>
            <consortium name="The Broad Institute Genomics Platform"/>
            <consortium name="The Broad Institute Genome Sequencing Center for Infectious Disease"/>
            <person name="Wu L."/>
            <person name="Ma J."/>
        </authorList>
    </citation>
    <scope>NUCLEOTIDE SEQUENCE [LARGE SCALE GENOMIC DNA]</scope>
    <source>
        <strain evidence="6">CCUG 59778</strain>
    </source>
</reference>
<dbReference type="InterPro" id="IPR036291">
    <property type="entry name" value="NAD(P)-bd_dom_sf"/>
</dbReference>
<comment type="caution">
    <text evidence="5">The sequence shown here is derived from an EMBL/GenBank/DDBJ whole genome shotgun (WGS) entry which is preliminary data.</text>
</comment>
<dbReference type="PANTHER" id="PTHR44169:SF6">
    <property type="entry name" value="NADPH-DEPENDENT 1-ACYLDIHYDROXYACETONE PHOSPHATE REDUCTASE"/>
    <property type="match status" value="1"/>
</dbReference>
<keyword evidence="6" id="KW-1185">Reference proteome</keyword>
<dbReference type="PANTHER" id="PTHR44169">
    <property type="entry name" value="NADPH-DEPENDENT 1-ACYLDIHYDROXYACETONE PHOSPHATE REDUCTASE"/>
    <property type="match status" value="1"/>
</dbReference>
<sequence>MPRLTGPVLITGCSSGIGRATAEHLLARGYAVCATARDIGTLSALADAGAEIARLDVTDADSCAAVVAGLEDRHGSVAALVNNAGYGEYGPVETVPLDRARLQFETNVLGMARMCQLVLPGMRRAGGGRIVTMSSVGGRMTFPGGGFYNASKYAVEAVSDALRFEVAPFGVAVSVVEPNLIRGTRFEEHVGSSLAGNTDRRGPYAGLGAAIRDQMDRCFENPRMSTPTVAVARKVERALSARSPRARYVVSVSGKLILLSGVVFPAKSMDSILRRQFGLSKDGAYNGKYSGLRAREEADSI</sequence>
<dbReference type="PROSITE" id="PS00061">
    <property type="entry name" value="ADH_SHORT"/>
    <property type="match status" value="1"/>
</dbReference>
<dbReference type="SMART" id="SM00822">
    <property type="entry name" value="PKS_KR"/>
    <property type="match status" value="1"/>
</dbReference>
<comment type="similarity">
    <text evidence="1 3">Belongs to the short-chain dehydrogenases/reductases (SDR) family.</text>
</comment>
<dbReference type="EMBL" id="JBHSKF010000014">
    <property type="protein sequence ID" value="MFC5290100.1"/>
    <property type="molecule type" value="Genomic_DNA"/>
</dbReference>
<proteinExistence type="inferred from homology"/>
<keyword evidence="2" id="KW-0560">Oxidoreductase</keyword>
<dbReference type="CDD" id="cd05374">
    <property type="entry name" value="17beta-HSD-like_SDR_c"/>
    <property type="match status" value="1"/>
</dbReference>